<sequence>MGAADGRPGPSPGCSSSRTWSASSPRALPPGAAAAAEEGPPRRLSRSRGGEIGGRG</sequence>
<protein>
    <submittedName>
        <fullName evidence="2">Uncharacterized protein</fullName>
    </submittedName>
</protein>
<dbReference type="EMBL" id="GBRH01173870">
    <property type="protein sequence ID" value="JAE24026.1"/>
    <property type="molecule type" value="Transcribed_RNA"/>
</dbReference>
<dbReference type="AlphaFoldDB" id="A0A0A9GN97"/>
<name>A0A0A9GN97_ARUDO</name>
<feature type="region of interest" description="Disordered" evidence="1">
    <location>
        <begin position="1"/>
        <end position="56"/>
    </location>
</feature>
<evidence type="ECO:0000256" key="1">
    <source>
        <dbReference type="SAM" id="MobiDB-lite"/>
    </source>
</evidence>
<reference evidence="2" key="1">
    <citation type="submission" date="2014-09" db="EMBL/GenBank/DDBJ databases">
        <authorList>
            <person name="Magalhaes I.L.F."/>
            <person name="Oliveira U."/>
            <person name="Santos F.R."/>
            <person name="Vidigal T.H.D.A."/>
            <person name="Brescovit A.D."/>
            <person name="Santos A.J."/>
        </authorList>
    </citation>
    <scope>NUCLEOTIDE SEQUENCE</scope>
    <source>
        <tissue evidence="2">Shoot tissue taken approximately 20 cm above the soil surface</tissue>
    </source>
</reference>
<proteinExistence type="predicted"/>
<feature type="compositionally biased region" description="Low complexity" evidence="1">
    <location>
        <begin position="1"/>
        <end position="38"/>
    </location>
</feature>
<organism evidence="2">
    <name type="scientific">Arundo donax</name>
    <name type="common">Giant reed</name>
    <name type="synonym">Donax arundinaceus</name>
    <dbReference type="NCBI Taxonomy" id="35708"/>
    <lineage>
        <taxon>Eukaryota</taxon>
        <taxon>Viridiplantae</taxon>
        <taxon>Streptophyta</taxon>
        <taxon>Embryophyta</taxon>
        <taxon>Tracheophyta</taxon>
        <taxon>Spermatophyta</taxon>
        <taxon>Magnoliopsida</taxon>
        <taxon>Liliopsida</taxon>
        <taxon>Poales</taxon>
        <taxon>Poaceae</taxon>
        <taxon>PACMAD clade</taxon>
        <taxon>Arundinoideae</taxon>
        <taxon>Arundineae</taxon>
        <taxon>Arundo</taxon>
    </lineage>
</organism>
<accession>A0A0A9GN97</accession>
<reference evidence="2" key="2">
    <citation type="journal article" date="2015" name="Data Brief">
        <title>Shoot transcriptome of the giant reed, Arundo donax.</title>
        <authorList>
            <person name="Barrero R.A."/>
            <person name="Guerrero F.D."/>
            <person name="Moolhuijzen P."/>
            <person name="Goolsby J.A."/>
            <person name="Tidwell J."/>
            <person name="Bellgard S.E."/>
            <person name="Bellgard M.I."/>
        </authorList>
    </citation>
    <scope>NUCLEOTIDE SEQUENCE</scope>
    <source>
        <tissue evidence="2">Shoot tissue taken approximately 20 cm above the soil surface</tissue>
    </source>
</reference>
<evidence type="ECO:0000313" key="2">
    <source>
        <dbReference type="EMBL" id="JAE24026.1"/>
    </source>
</evidence>